<dbReference type="OMA" id="LEIWHKI"/>
<organism evidence="1 2">
    <name type="scientific">Theileria annulata</name>
    <dbReference type="NCBI Taxonomy" id="5874"/>
    <lineage>
        <taxon>Eukaryota</taxon>
        <taxon>Sar</taxon>
        <taxon>Alveolata</taxon>
        <taxon>Apicomplexa</taxon>
        <taxon>Aconoidasida</taxon>
        <taxon>Piroplasmida</taxon>
        <taxon>Theileriidae</taxon>
        <taxon>Theileria</taxon>
    </lineage>
</organism>
<dbReference type="eggNOG" id="ENOG502QXCU">
    <property type="taxonomic scope" value="Eukaryota"/>
</dbReference>
<sequence>MDSVDFNTHVKFKNFPPLYTEQINNLTLSKQLEIWHKIINDEVITNYSLHKIGTETINFPPFKNEEIVRNVNVSFLALILEYLAEKQYAFYLHPIQLFCKKHNVTIWGALFLKKNHKGTTLFQIHDEYTKSLNPKDNKAETDEIDSLKKKRNLLVKSTFRFGVFPYPLSEMTNSVLECIKSQCTNRDIETIYHIFYSKKECNKDFNKFPEENLAFILSKLSVNNQITLSFNDSVPLDSLNNKNVGVQLL</sequence>
<dbReference type="KEGG" id="tan:TA04930"/>
<dbReference type="EMBL" id="CR940352">
    <property type="protein sequence ID" value="CAI75725.1"/>
    <property type="molecule type" value="Genomic_DNA"/>
</dbReference>
<dbReference type="GO" id="GO:0005198">
    <property type="term" value="F:structural molecule activity"/>
    <property type="evidence" value="ECO:0007669"/>
    <property type="project" value="TreeGrafter"/>
</dbReference>
<name>Q4UBS6_THEAN</name>
<dbReference type="OrthoDB" id="245150at2759"/>
<accession>Q4UBS6</accession>
<dbReference type="InParanoid" id="Q4UBS6"/>
<dbReference type="Proteomes" id="UP000001950">
    <property type="component" value="Chromosome 3"/>
</dbReference>
<dbReference type="AlphaFoldDB" id="Q4UBS6"/>
<dbReference type="InterPro" id="IPR014041">
    <property type="entry name" value="ESCRT-II_cplx_Vps25-sub_N"/>
</dbReference>
<dbReference type="GO" id="GO:0000814">
    <property type="term" value="C:ESCRT II complex"/>
    <property type="evidence" value="ECO:0007669"/>
    <property type="project" value="InterPro"/>
</dbReference>
<dbReference type="GO" id="GO:0042803">
    <property type="term" value="F:protein homodimerization activity"/>
    <property type="evidence" value="ECO:0007669"/>
    <property type="project" value="TreeGrafter"/>
</dbReference>
<proteinExistence type="predicted"/>
<protein>
    <recommendedName>
        <fullName evidence="3">ESCRT-II complex subunit</fullName>
    </recommendedName>
</protein>
<dbReference type="Gene3D" id="1.10.10.570">
    <property type="entry name" value="Winged helix' DNA-binding domain. Chain C. Domain 1"/>
    <property type="match status" value="1"/>
</dbReference>
<dbReference type="VEuPathDB" id="PiroplasmaDB:TA04930"/>
<dbReference type="InterPro" id="IPR036390">
    <property type="entry name" value="WH_DNA-bd_sf"/>
</dbReference>
<dbReference type="GeneID" id="3864944"/>
<dbReference type="RefSeq" id="XP_955201.1">
    <property type="nucleotide sequence ID" value="XM_950108.1"/>
</dbReference>
<dbReference type="SUPFAM" id="SSF46785">
    <property type="entry name" value="Winged helix' DNA-binding domain"/>
    <property type="match status" value="1"/>
</dbReference>
<dbReference type="Pfam" id="PF05871">
    <property type="entry name" value="ESCRT-II"/>
    <property type="match status" value="1"/>
</dbReference>
<dbReference type="PANTHER" id="PTHR13149">
    <property type="entry name" value="VACUOLAR PROTEIN SORTING-ASSOCIATED PROTEIN VPS25"/>
    <property type="match status" value="1"/>
</dbReference>
<dbReference type="GO" id="GO:0043328">
    <property type="term" value="P:protein transport to vacuole involved in ubiquitin-dependent protein catabolic process via the multivesicular body sorting pathway"/>
    <property type="evidence" value="ECO:0007669"/>
    <property type="project" value="TreeGrafter"/>
</dbReference>
<evidence type="ECO:0008006" key="3">
    <source>
        <dbReference type="Google" id="ProtNLM"/>
    </source>
</evidence>
<keyword evidence="2" id="KW-1185">Reference proteome</keyword>
<gene>
    <name evidence="1" type="ORF">TA04930</name>
</gene>
<reference evidence="1 2" key="1">
    <citation type="journal article" date="2005" name="Science">
        <title>Genome of the host-cell transforming parasite Theileria annulata compared with T. parva.</title>
        <authorList>
            <person name="Pain A."/>
            <person name="Renauld H."/>
            <person name="Berriman M."/>
            <person name="Murphy L."/>
            <person name="Yeats C.A."/>
            <person name="Weir W."/>
            <person name="Kerhornou A."/>
            <person name="Aslett M."/>
            <person name="Bishop R."/>
            <person name="Bouchier C."/>
            <person name="Cochet M."/>
            <person name="Coulson R.M.R."/>
            <person name="Cronin A."/>
            <person name="de Villiers E.P."/>
            <person name="Fraser A."/>
            <person name="Fosker N."/>
            <person name="Gardner M."/>
            <person name="Goble A."/>
            <person name="Griffiths-Jones S."/>
            <person name="Harris D.E."/>
            <person name="Katzer F."/>
            <person name="Larke N."/>
            <person name="Lord A."/>
            <person name="Maser P."/>
            <person name="McKellar S."/>
            <person name="Mooney P."/>
            <person name="Morton F."/>
            <person name="Nene V."/>
            <person name="O'Neil S."/>
            <person name="Price C."/>
            <person name="Quail M.A."/>
            <person name="Rabbinowitsch E."/>
            <person name="Rawlings N.D."/>
            <person name="Rutter S."/>
            <person name="Saunders D."/>
            <person name="Seeger K."/>
            <person name="Shah T."/>
            <person name="Squares R."/>
            <person name="Squares S."/>
            <person name="Tivey A."/>
            <person name="Walker A.R."/>
            <person name="Woodward J."/>
            <person name="Dobbelaere D.A.E."/>
            <person name="Langsley G."/>
            <person name="Rajandream M.A."/>
            <person name="McKeever D."/>
            <person name="Shiels B."/>
            <person name="Tait A."/>
            <person name="Barrell B.G."/>
            <person name="Hall N."/>
        </authorList>
    </citation>
    <scope>NUCLEOTIDE SEQUENCE [LARGE SCALE GENOMIC DNA]</scope>
    <source>
        <strain evidence="2">Ankara</strain>
    </source>
</reference>
<dbReference type="InterPro" id="IPR008570">
    <property type="entry name" value="ESCRT-II_cplx_Vps25-sub"/>
</dbReference>
<evidence type="ECO:0000313" key="1">
    <source>
        <dbReference type="EMBL" id="CAI75725.1"/>
    </source>
</evidence>
<evidence type="ECO:0000313" key="2">
    <source>
        <dbReference type="Proteomes" id="UP000001950"/>
    </source>
</evidence>
<dbReference type="PANTHER" id="PTHR13149:SF0">
    <property type="entry name" value="VACUOLAR PROTEIN-SORTING-ASSOCIATED PROTEIN 25"/>
    <property type="match status" value="1"/>
</dbReference>